<reference evidence="3" key="1">
    <citation type="submission" date="2018-04" db="EMBL/GenBank/DDBJ databases">
        <title>Whole genome sequencing of Hypsizygus marmoreus.</title>
        <authorList>
            <person name="Choi I.-G."/>
            <person name="Min B."/>
            <person name="Kim J.-G."/>
            <person name="Kim S."/>
            <person name="Oh Y.-L."/>
            <person name="Kong W.-S."/>
            <person name="Park H."/>
            <person name="Jeong J."/>
            <person name="Song E.-S."/>
        </authorList>
    </citation>
    <scope>NUCLEOTIDE SEQUENCE [LARGE SCALE GENOMIC DNA]</scope>
    <source>
        <strain evidence="3">51987-8</strain>
    </source>
</reference>
<evidence type="ECO:0000313" key="4">
    <source>
        <dbReference type="Proteomes" id="UP000076154"/>
    </source>
</evidence>
<keyword evidence="4" id="KW-1185">Reference proteome</keyword>
<dbReference type="InParanoid" id="A0A369JVI9"/>
<sequence>MISSTILLLALALNAASSSLAAPTPIVRGVDVVARAVTDSGAPVARDIADLANPKHRFIRRRLPVDAGMTDSKAVRDVDPKAAIAGRQPSTKETIIISSSSLTTIQKIHDDKDGKPGKLDGHPHTDVTSTTSTTTVHIHGKHRHGKHCPLRGGKKSPHGSCTCKHLCSDGQDTKKPGKKCPGPGSKGPTDQVPKPSPTTTTSDGPTPTSETPTGTATAPDGGPGLTDKTKENGDSDEKPASPEPSNTTTSTTSEPVPGATDKPAGDAKEEPAPKVVPSLVPTADKLKVLPSSDSQLRTTDGTPVAADIDR</sequence>
<feature type="region of interest" description="Disordered" evidence="1">
    <location>
        <begin position="109"/>
        <end position="310"/>
    </location>
</feature>
<feature type="signal peptide" evidence="2">
    <location>
        <begin position="1"/>
        <end position="21"/>
    </location>
</feature>
<dbReference type="AlphaFoldDB" id="A0A369JVI9"/>
<feature type="compositionally biased region" description="Polar residues" evidence="1">
    <location>
        <begin position="291"/>
        <end position="301"/>
    </location>
</feature>
<feature type="compositionally biased region" description="Low complexity" evidence="1">
    <location>
        <begin position="197"/>
        <end position="220"/>
    </location>
</feature>
<gene>
    <name evidence="3" type="ORF">Hypma_006350</name>
</gene>
<feature type="compositionally biased region" description="Low complexity" evidence="1">
    <location>
        <begin position="179"/>
        <end position="188"/>
    </location>
</feature>
<feature type="compositionally biased region" description="Basic residues" evidence="1">
    <location>
        <begin position="138"/>
        <end position="157"/>
    </location>
</feature>
<keyword evidence="2" id="KW-0732">Signal</keyword>
<dbReference type="EMBL" id="LUEZ02000040">
    <property type="protein sequence ID" value="RDB26339.1"/>
    <property type="molecule type" value="Genomic_DNA"/>
</dbReference>
<name>A0A369JVI9_HYPMA</name>
<protein>
    <submittedName>
        <fullName evidence="3">Uncharacterized protein</fullName>
    </submittedName>
</protein>
<evidence type="ECO:0000256" key="1">
    <source>
        <dbReference type="SAM" id="MobiDB-lite"/>
    </source>
</evidence>
<feature type="compositionally biased region" description="Low complexity" evidence="1">
    <location>
        <begin position="243"/>
        <end position="257"/>
    </location>
</feature>
<comment type="caution">
    <text evidence="3">The sequence shown here is derived from an EMBL/GenBank/DDBJ whole genome shotgun (WGS) entry which is preliminary data.</text>
</comment>
<proteinExistence type="predicted"/>
<feature type="chain" id="PRO_5016795409" evidence="2">
    <location>
        <begin position="22"/>
        <end position="310"/>
    </location>
</feature>
<accession>A0A369JVI9</accession>
<evidence type="ECO:0000313" key="3">
    <source>
        <dbReference type="EMBL" id="RDB26339.1"/>
    </source>
</evidence>
<feature type="compositionally biased region" description="Basic and acidic residues" evidence="1">
    <location>
        <begin position="227"/>
        <end position="240"/>
    </location>
</feature>
<feature type="compositionally biased region" description="Basic and acidic residues" evidence="1">
    <location>
        <begin position="263"/>
        <end position="272"/>
    </location>
</feature>
<dbReference type="Proteomes" id="UP000076154">
    <property type="component" value="Unassembled WGS sequence"/>
</dbReference>
<organism evidence="3 4">
    <name type="scientific">Hypsizygus marmoreus</name>
    <name type="common">White beech mushroom</name>
    <name type="synonym">Agaricus marmoreus</name>
    <dbReference type="NCBI Taxonomy" id="39966"/>
    <lineage>
        <taxon>Eukaryota</taxon>
        <taxon>Fungi</taxon>
        <taxon>Dikarya</taxon>
        <taxon>Basidiomycota</taxon>
        <taxon>Agaricomycotina</taxon>
        <taxon>Agaricomycetes</taxon>
        <taxon>Agaricomycetidae</taxon>
        <taxon>Agaricales</taxon>
        <taxon>Tricholomatineae</taxon>
        <taxon>Lyophyllaceae</taxon>
        <taxon>Hypsizygus</taxon>
    </lineage>
</organism>
<evidence type="ECO:0000256" key="2">
    <source>
        <dbReference type="SAM" id="SignalP"/>
    </source>
</evidence>
<feature type="compositionally biased region" description="Basic and acidic residues" evidence="1">
    <location>
        <begin position="109"/>
        <end position="125"/>
    </location>
</feature>
<feature type="compositionally biased region" description="Low complexity" evidence="1">
    <location>
        <begin position="126"/>
        <end position="136"/>
    </location>
</feature>